<evidence type="ECO:0000256" key="7">
    <source>
        <dbReference type="PIRNR" id="PIRNR006241"/>
    </source>
</evidence>
<evidence type="ECO:0000313" key="10">
    <source>
        <dbReference type="Ensembl" id="ENSPCEP00000009496.1"/>
    </source>
</evidence>
<evidence type="ECO:0000256" key="3">
    <source>
        <dbReference type="ARBA" id="ARBA00005962"/>
    </source>
</evidence>
<accession>A0A8C8RRE9</accession>
<evidence type="ECO:0000313" key="11">
    <source>
        <dbReference type="Proteomes" id="UP000694393"/>
    </source>
</evidence>
<reference evidence="10" key="1">
    <citation type="submission" date="2025-08" db="UniProtKB">
        <authorList>
            <consortium name="Ensembl"/>
        </authorList>
    </citation>
    <scope>IDENTIFICATION</scope>
</reference>
<dbReference type="Pfam" id="PF01261">
    <property type="entry name" value="AP_endonuc_2"/>
    <property type="match status" value="1"/>
</dbReference>
<keyword evidence="11" id="KW-1185">Reference proteome</keyword>
<evidence type="ECO:0000256" key="6">
    <source>
        <dbReference type="ARBA" id="ARBA00023235"/>
    </source>
</evidence>
<evidence type="ECO:0000256" key="1">
    <source>
        <dbReference type="ARBA" id="ARBA00000476"/>
    </source>
</evidence>
<dbReference type="EC" id="5.3.1.22" evidence="4 7"/>
<keyword evidence="6 7" id="KW-0413">Isomerase</keyword>
<evidence type="ECO:0000259" key="9">
    <source>
        <dbReference type="Pfam" id="PF01261"/>
    </source>
</evidence>
<dbReference type="SUPFAM" id="SSF51658">
    <property type="entry name" value="Xylose isomerase-like"/>
    <property type="match status" value="1"/>
</dbReference>
<dbReference type="FunFam" id="3.20.20.150:FF:000007">
    <property type="entry name" value="Hydroxypyruvate isomerase"/>
    <property type="match status" value="1"/>
</dbReference>
<evidence type="ECO:0000256" key="4">
    <source>
        <dbReference type="ARBA" id="ARBA00012570"/>
    </source>
</evidence>
<evidence type="ECO:0000256" key="8">
    <source>
        <dbReference type="PIRSR" id="PIRSR006241-50"/>
    </source>
</evidence>
<organism evidence="10 11">
    <name type="scientific">Pelusios castaneus</name>
    <name type="common">West African mud turtle</name>
    <dbReference type="NCBI Taxonomy" id="367368"/>
    <lineage>
        <taxon>Eukaryota</taxon>
        <taxon>Metazoa</taxon>
        <taxon>Chordata</taxon>
        <taxon>Craniata</taxon>
        <taxon>Vertebrata</taxon>
        <taxon>Euteleostomi</taxon>
        <taxon>Archelosauria</taxon>
        <taxon>Testudinata</taxon>
        <taxon>Testudines</taxon>
        <taxon>Pleurodira</taxon>
        <taxon>Pelomedusidae</taxon>
        <taxon>Pelusios</taxon>
    </lineage>
</organism>
<dbReference type="GO" id="GO:0046487">
    <property type="term" value="P:glyoxylate metabolic process"/>
    <property type="evidence" value="ECO:0007669"/>
    <property type="project" value="TreeGrafter"/>
</dbReference>
<dbReference type="PIRSF" id="PIRSF006241">
    <property type="entry name" value="HyI"/>
    <property type="match status" value="1"/>
</dbReference>
<feature type="domain" description="Xylose isomerase-like TIM barrel" evidence="9">
    <location>
        <begin position="25"/>
        <end position="265"/>
    </location>
</feature>
<dbReference type="InterPro" id="IPR026040">
    <property type="entry name" value="HyI-like"/>
</dbReference>
<dbReference type="InterPro" id="IPR050417">
    <property type="entry name" value="Sugar_Epim/Isomerase"/>
</dbReference>
<comment type="catalytic activity">
    <reaction evidence="1 7">
        <text>3-hydroxypyruvate = 2-hydroxy-3-oxopropanoate</text>
        <dbReference type="Rhea" id="RHEA:11952"/>
        <dbReference type="ChEBI" id="CHEBI:17180"/>
        <dbReference type="ChEBI" id="CHEBI:57978"/>
        <dbReference type="EC" id="5.3.1.22"/>
    </reaction>
</comment>
<name>A0A8C8RRE9_9SAUR</name>
<evidence type="ECO:0000256" key="5">
    <source>
        <dbReference type="ARBA" id="ARBA00017985"/>
    </source>
</evidence>
<dbReference type="InterPro" id="IPR013022">
    <property type="entry name" value="Xyl_isomerase-like_TIM-brl"/>
</dbReference>
<protein>
    <recommendedName>
        <fullName evidence="5 7">Putative hydroxypyruvate isomerase</fullName>
        <ecNumber evidence="4 7">5.3.1.22</ecNumber>
    </recommendedName>
</protein>
<dbReference type="InterPro" id="IPR036237">
    <property type="entry name" value="Xyl_isomerase-like_sf"/>
</dbReference>
<dbReference type="GO" id="GO:0008903">
    <property type="term" value="F:hydroxypyruvate isomerase activity"/>
    <property type="evidence" value="ECO:0007669"/>
    <property type="project" value="UniProtKB-EC"/>
</dbReference>
<dbReference type="Gene3D" id="3.20.20.150">
    <property type="entry name" value="Divalent-metal-dependent TIM barrel enzymes"/>
    <property type="match status" value="1"/>
</dbReference>
<dbReference type="Proteomes" id="UP000694393">
    <property type="component" value="Unplaced"/>
</dbReference>
<dbReference type="PANTHER" id="PTHR43489:SF6">
    <property type="entry name" value="HYDROXYPYRUVATE ISOMERASE-RELATED"/>
    <property type="match status" value="1"/>
</dbReference>
<feature type="active site" description="Proton donor/acceptor" evidence="8">
    <location>
        <position position="249"/>
    </location>
</feature>
<sequence length="277" mass="30765">MAPLRFAANLDWLFLEWPELPERLEAAGRAGFRAAEVPRPFDWDPALLRGAADRAGLSVVLINTPPGDQDKGEKGLGAVPGQQAEFREGLALAVKYAKTLGCPRIHLMAGRIPVGTERAAVAVEMEATFIENLRHAAAVLAQENMVGLLEPMNSRITDPRYFLTTPHQAAAILEKVGRPNLQLQLDIFHCQIEDGDLTQNLQRYFPLIGHIQIGQVPGRHEPDSAGEVNFPYLFKLLESLGYMGYVGCEYTPQGDTVEGLGWLRSYWESRGRHQRRS</sequence>
<reference evidence="10" key="2">
    <citation type="submission" date="2025-09" db="UniProtKB">
        <authorList>
            <consortium name="Ensembl"/>
        </authorList>
    </citation>
    <scope>IDENTIFICATION</scope>
</reference>
<comment type="similarity">
    <text evidence="3 7">Belongs to the hyi family.</text>
</comment>
<comment type="function">
    <text evidence="2 7">Catalyzes the reversible isomerization between hydroxypyruvate and 2-hydroxy-3-oxopropanoate (also termed tartronate semialdehyde).</text>
</comment>
<proteinExistence type="inferred from homology"/>
<feature type="active site" description="Proton donor/acceptor" evidence="8">
    <location>
        <position position="150"/>
    </location>
</feature>
<dbReference type="PANTHER" id="PTHR43489">
    <property type="entry name" value="ISOMERASE"/>
    <property type="match status" value="1"/>
</dbReference>
<dbReference type="Ensembl" id="ENSPCET00000009823.1">
    <property type="protein sequence ID" value="ENSPCEP00000009496.1"/>
    <property type="gene ID" value="ENSPCEG00000007558.1"/>
</dbReference>
<dbReference type="AlphaFoldDB" id="A0A8C8RRE9"/>
<evidence type="ECO:0000256" key="2">
    <source>
        <dbReference type="ARBA" id="ARBA00002968"/>
    </source>
</evidence>